<feature type="compositionally biased region" description="Low complexity" evidence="7">
    <location>
        <begin position="19"/>
        <end position="34"/>
    </location>
</feature>
<evidence type="ECO:0000313" key="10">
    <source>
        <dbReference type="Proteomes" id="UP000654370"/>
    </source>
</evidence>
<dbReference type="PANTHER" id="PTHR45670:SF1">
    <property type="entry name" value="E3 UBIQUITIN-PROTEIN LIGASE HECTD1"/>
    <property type="match status" value="1"/>
</dbReference>
<keyword evidence="5 6" id="KW-0833">Ubl conjugation pathway</keyword>
<dbReference type="CDD" id="cd00078">
    <property type="entry name" value="HECTc"/>
    <property type="match status" value="1"/>
</dbReference>
<feature type="compositionally biased region" description="Polar residues" evidence="7">
    <location>
        <begin position="853"/>
        <end position="863"/>
    </location>
</feature>
<evidence type="ECO:0000256" key="3">
    <source>
        <dbReference type="ARBA" id="ARBA00012485"/>
    </source>
</evidence>
<feature type="region of interest" description="Disordered" evidence="7">
    <location>
        <begin position="676"/>
        <end position="720"/>
    </location>
</feature>
<dbReference type="EMBL" id="JAEPQZ010000020">
    <property type="protein sequence ID" value="KAG2171505.1"/>
    <property type="molecule type" value="Genomic_DNA"/>
</dbReference>
<dbReference type="Gene3D" id="3.30.2410.10">
    <property type="entry name" value="Hect, E3 ligase catalytic domain"/>
    <property type="match status" value="1"/>
</dbReference>
<evidence type="ECO:0000256" key="2">
    <source>
        <dbReference type="ARBA" id="ARBA00006331"/>
    </source>
</evidence>
<dbReference type="InterPro" id="IPR011989">
    <property type="entry name" value="ARM-like"/>
</dbReference>
<feature type="compositionally biased region" description="Acidic residues" evidence="7">
    <location>
        <begin position="275"/>
        <end position="292"/>
    </location>
</feature>
<proteinExistence type="inferred from homology"/>
<dbReference type="InterPro" id="IPR035983">
    <property type="entry name" value="Hect_E3_ubiquitin_ligase"/>
</dbReference>
<dbReference type="InterPro" id="IPR057948">
    <property type="entry name" value="TPR_TRIP12_N"/>
</dbReference>
<feature type="active site" description="Glycyl thioester intermediate" evidence="6">
    <location>
        <position position="1831"/>
    </location>
</feature>
<accession>A0A8H7PD55</accession>
<evidence type="ECO:0000256" key="5">
    <source>
        <dbReference type="ARBA" id="ARBA00022786"/>
    </source>
</evidence>
<dbReference type="InterPro" id="IPR045322">
    <property type="entry name" value="HECTD1/TRIP12-like"/>
</dbReference>
<dbReference type="GO" id="GO:0061630">
    <property type="term" value="F:ubiquitin protein ligase activity"/>
    <property type="evidence" value="ECO:0007669"/>
    <property type="project" value="UniProtKB-EC"/>
</dbReference>
<evidence type="ECO:0000256" key="1">
    <source>
        <dbReference type="ARBA" id="ARBA00000885"/>
    </source>
</evidence>
<reference evidence="9" key="1">
    <citation type="submission" date="2020-12" db="EMBL/GenBank/DDBJ databases">
        <title>Metabolic potential, ecology and presence of endohyphal bacteria is reflected in genomic diversity of Mucoromycotina.</title>
        <authorList>
            <person name="Muszewska A."/>
            <person name="Okrasinska A."/>
            <person name="Steczkiewicz K."/>
            <person name="Drgas O."/>
            <person name="Orlowska M."/>
            <person name="Perlinska-Lenart U."/>
            <person name="Aleksandrzak-Piekarczyk T."/>
            <person name="Szatraj K."/>
            <person name="Zielenkiewicz U."/>
            <person name="Pilsyk S."/>
            <person name="Malc E."/>
            <person name="Mieczkowski P."/>
            <person name="Kruszewska J.S."/>
            <person name="Biernat P."/>
            <person name="Pawlowska J."/>
        </authorList>
    </citation>
    <scope>NUCLEOTIDE SEQUENCE</scope>
    <source>
        <strain evidence="9">WA0000067209</strain>
    </source>
</reference>
<dbReference type="SUPFAM" id="SSF48371">
    <property type="entry name" value="ARM repeat"/>
    <property type="match status" value="1"/>
</dbReference>
<feature type="region of interest" description="Disordered" evidence="7">
    <location>
        <begin position="833"/>
        <end position="869"/>
    </location>
</feature>
<gene>
    <name evidence="9" type="ORF">INT43_008231</name>
</gene>
<dbReference type="GO" id="GO:0016607">
    <property type="term" value="C:nuclear speck"/>
    <property type="evidence" value="ECO:0007669"/>
    <property type="project" value="TreeGrafter"/>
</dbReference>
<comment type="similarity">
    <text evidence="2">Belongs to the UPL family. K-HECT subfamily.</text>
</comment>
<protein>
    <recommendedName>
        <fullName evidence="3">HECT-type E3 ubiquitin transferase</fullName>
        <ecNumber evidence="3">2.3.2.26</ecNumber>
    </recommendedName>
</protein>
<dbReference type="InterPro" id="IPR000569">
    <property type="entry name" value="HECT_dom"/>
</dbReference>
<dbReference type="SMART" id="SM00119">
    <property type="entry name" value="HECTc"/>
    <property type="match status" value="1"/>
</dbReference>
<dbReference type="Gene3D" id="1.25.10.10">
    <property type="entry name" value="Leucine-rich Repeat Variant"/>
    <property type="match status" value="1"/>
</dbReference>
<dbReference type="PROSITE" id="PS50237">
    <property type="entry name" value="HECT"/>
    <property type="match status" value="1"/>
</dbReference>
<evidence type="ECO:0000259" key="8">
    <source>
        <dbReference type="PROSITE" id="PS50237"/>
    </source>
</evidence>
<dbReference type="InterPro" id="IPR016024">
    <property type="entry name" value="ARM-type_fold"/>
</dbReference>
<feature type="compositionally biased region" description="Acidic residues" evidence="7">
    <location>
        <begin position="246"/>
        <end position="267"/>
    </location>
</feature>
<dbReference type="Proteomes" id="UP000654370">
    <property type="component" value="Unassembled WGS sequence"/>
</dbReference>
<evidence type="ECO:0000313" key="9">
    <source>
        <dbReference type="EMBL" id="KAG2171505.1"/>
    </source>
</evidence>
<feature type="compositionally biased region" description="Polar residues" evidence="7">
    <location>
        <begin position="59"/>
        <end position="68"/>
    </location>
</feature>
<dbReference type="Gene3D" id="3.90.1750.10">
    <property type="entry name" value="Hect, E3 ligase catalytic domains"/>
    <property type="match status" value="1"/>
</dbReference>
<organism evidence="9 10">
    <name type="scientific">Mortierella isabellina</name>
    <name type="common">Filamentous fungus</name>
    <name type="synonym">Umbelopsis isabellina</name>
    <dbReference type="NCBI Taxonomy" id="91625"/>
    <lineage>
        <taxon>Eukaryota</taxon>
        <taxon>Fungi</taxon>
        <taxon>Fungi incertae sedis</taxon>
        <taxon>Mucoromycota</taxon>
        <taxon>Mucoromycotina</taxon>
        <taxon>Umbelopsidomycetes</taxon>
        <taxon>Umbelopsidales</taxon>
        <taxon>Umbelopsidaceae</taxon>
        <taxon>Umbelopsis</taxon>
    </lineage>
</organism>
<dbReference type="OrthoDB" id="423283at2759"/>
<evidence type="ECO:0000256" key="6">
    <source>
        <dbReference type="PROSITE-ProRule" id="PRU00104"/>
    </source>
</evidence>
<sequence length="1864" mass="207039">MDRSRSSNSHIVKKPPLASSSITTSVSDTTHPTTAETAADPCNSSKAPRKQLTCHQPIEQGTSVTSPHSTRKRSRATPKIYTPRKLLRSEAADTPQSTSKSRRDKRHLTTSDLSAEHPSKKAKKGKESIVQGPVMSGNKRGKLGKKYMSSQDDDDITLDVETKGKAKANSSSKPSEKRSGRAGSRASKKQADPETLDSAVEHQEDQEAVARFASLFERGSFRSRPDDEDGDDDSHDEHDDLKELEHSDDEEDGDDDEDDDDDDDDDDIGHYEHHEDEEELDEEDDDEDDMKEEFEFTGPDGDMPADMRRFLASMRGMGGVRDMMSDHSKRMKSILINLRDRSDPSMQLVALQGLAELLSVSTEDTLAGIFNAEPYVKELVNILKGGDNMIDMEGIDDATLAAIMASGGGDFGAGNPEMMLLACRCISNLIEAMPSAMGSVVYGGAVPVLCQKLKEIQYIDLAEQALSTLEKISAEFPNSIVREGGLGASLMYLDFFNTHVQRTALTIAANCCRNISSDAFAQVQEIVPTLNNTISYSDQRVVEQTCLCWLRLARSFKHQKDCLETIVSEDLLKTIIGLIAGTGSSNAVGPQIFSSLMQFVSVIAKSSPSLRVKLLEANIIDILFHILTGSVAPPTEDIQSTIVVSSIAPKSNTSIFETLDILVGLLPNLPTDGIFDLKKPTPMTSQPEEQPIARRTRSSNSRRNSEDSLEPVEPDESTTLWTKQPQVAQRVCQIMVPTLFEVYSSTVNLQIRQLVLTTLLKIMHFTDKDVLEHVLASIPLASFIPGVLAQQEHSTLLISALQLAEILLIKLPHQYVTHFESEGVIHEIRRLATASEDDQGPSTSVQDVPKPEASSTEATQEEPSSTDRLESELEAIFADRALDVSFTSSMRLFDRLRRNPAVSNGIGGQDKGLGTKDTRHWIIITAKSFLDAYAEASKLDDGSQSVDTEHLKVVAQCLLGTSQAMTPKEALQEITARYKSGAGVSSFELMSTGLIDGLLHYLSNTGPEDATLNYHHRMFMHVFMGGPDPDSEEHDLQPTTTEDTTNVFHVLVNKLQESLNRKESFEVVTPYQGPVDDMRRNPTGMLAKQIRLKLTGDSTDIPRAYQNLVVSVHAVATFKAIDEYLRPRISRTSLEPRDKLRTGATRRRKHKTSPSASGENTPSASDSNRTPTSELKEGLNDVTSDTTIKQGAMDDNDVSREIGTETPVSERTVEMEIAEDSPDAEVKAKVKKDQPSVGSSSESKAKPPSYSAALGMSDKDWHIQFYIEDIPVTLDTTIYGAIHQYEKRMGNNRNVWTTTYPIKYKKVAGETASPDTKHEASDISQAPFELTDLSATSIEESCGKILLLLRALNNINFRWADLYGTDSTTRRSKSCIKTLFKHDFHNRKLTAKMNRQLDEPLIVASSCLPEWCYDLAKGFPFLFPFETRYLFLQSTSFGYSRSMNRWMNQQTRSSSDNRRDDSQPFLGRIDRQKVRISRSRMLESAVKVLELYGKSQSVLEVEYFDEEGTGLGPTLEFYAIISKQFCKKSLHMWRDDDSNEESPYVSTKLGLFPRPMSETMAKSEKGRKIINLFNVLGQFVSKAMLDSRNIDIPFNPAFLSKVLGQSSMTDITAIMAVDPTLGNSLLDLQSFVTQKHAMYASQQAPDDEALANIEVRGAKISDFCLDFTVPGDSNMELKPNGGQIPVTIHNVDEYLELVVDAVTGISIARQVEAFRKGFDGVFPVNDLQLFHPEELVSFFGKTEEDWSYETLSDAVKADHGYNMESKAIKYLLEIMTDFSEDERREFLQFITGSPKLPIGGWKNLSPMFTIVRKPHEPPLTSDDYLPSVMTCVNYLKLPDYSSKEAMRKRLLTSVTEGKGSFLLS</sequence>
<comment type="caution">
    <text evidence="9">The sequence shown here is derived from an EMBL/GenBank/DDBJ whole genome shotgun (WGS) entry which is preliminary data.</text>
</comment>
<keyword evidence="10" id="KW-1185">Reference proteome</keyword>
<feature type="compositionally biased region" description="Polar residues" evidence="7">
    <location>
        <begin position="1"/>
        <end position="10"/>
    </location>
</feature>
<dbReference type="Pfam" id="PF25579">
    <property type="entry name" value="TPR_TRIP12_N"/>
    <property type="match status" value="1"/>
</dbReference>
<feature type="compositionally biased region" description="Basic and acidic residues" evidence="7">
    <location>
        <begin position="235"/>
        <end position="245"/>
    </location>
</feature>
<dbReference type="Pfam" id="PF00632">
    <property type="entry name" value="HECT"/>
    <property type="match status" value="1"/>
</dbReference>
<feature type="compositionally biased region" description="Basic and acidic residues" evidence="7">
    <location>
        <begin position="1224"/>
        <end position="1234"/>
    </location>
</feature>
<dbReference type="GO" id="GO:0000209">
    <property type="term" value="P:protein polyubiquitination"/>
    <property type="evidence" value="ECO:0007669"/>
    <property type="project" value="TreeGrafter"/>
</dbReference>
<feature type="domain" description="HECT" evidence="8">
    <location>
        <begin position="1512"/>
        <end position="1864"/>
    </location>
</feature>
<feature type="region of interest" description="Disordered" evidence="7">
    <location>
        <begin position="1134"/>
        <end position="1251"/>
    </location>
</feature>
<evidence type="ECO:0000256" key="4">
    <source>
        <dbReference type="ARBA" id="ARBA00022679"/>
    </source>
</evidence>
<feature type="region of interest" description="Disordered" evidence="7">
    <location>
        <begin position="1"/>
        <end position="305"/>
    </location>
</feature>
<comment type="catalytic activity">
    <reaction evidence="1">
        <text>S-ubiquitinyl-[E2 ubiquitin-conjugating enzyme]-L-cysteine + [acceptor protein]-L-lysine = [E2 ubiquitin-conjugating enzyme]-L-cysteine + N(6)-ubiquitinyl-[acceptor protein]-L-lysine.</text>
        <dbReference type="EC" id="2.3.2.26"/>
    </reaction>
</comment>
<dbReference type="EC" id="2.3.2.26" evidence="3"/>
<dbReference type="PANTHER" id="PTHR45670">
    <property type="entry name" value="E3 UBIQUITIN-PROTEIN LIGASE TRIP12"/>
    <property type="match status" value="1"/>
</dbReference>
<dbReference type="SUPFAM" id="SSF56204">
    <property type="entry name" value="Hect, E3 ligase catalytic domain"/>
    <property type="match status" value="1"/>
</dbReference>
<keyword evidence="4" id="KW-0808">Transferase</keyword>
<feature type="compositionally biased region" description="Acidic residues" evidence="7">
    <location>
        <begin position="707"/>
        <end position="716"/>
    </location>
</feature>
<evidence type="ECO:0000256" key="7">
    <source>
        <dbReference type="SAM" id="MobiDB-lite"/>
    </source>
</evidence>
<dbReference type="GO" id="GO:0043161">
    <property type="term" value="P:proteasome-mediated ubiquitin-dependent protein catabolic process"/>
    <property type="evidence" value="ECO:0007669"/>
    <property type="project" value="TreeGrafter"/>
</dbReference>
<feature type="compositionally biased region" description="Polar residues" evidence="7">
    <location>
        <begin position="1153"/>
        <end position="1173"/>
    </location>
</feature>
<name>A0A8H7PD55_MORIS</name>